<feature type="compositionally biased region" description="Basic residues" evidence="1">
    <location>
        <begin position="444"/>
        <end position="459"/>
    </location>
</feature>
<sequence>MADILNRWTRFGSSHSRHASPSTKSKRKHAPPRLHDVHHRDYTGCPVVSASAAANAVHYYGSNGYAGYTGSSPTTPSRSSSSASSSASSSFAVMAPVSHFLSAQATAILRRAPRLHRARHPATASDRRRGSGETAKSPRHSVDGVSTASPQLSPNNARPWHAHPLYRLFRKRDRAHSQPTLPRSPTAKSTYGEADDSEDLPSPTLITHIRRISLGGRGASSLDLSRPSYGPLPYQRANKPYVKNILPNGGVWLESDARPSQASHSQWDLPLASFTSVGVSTGAAVPMSVTSSRGGSSVSGTTVAGASSIDDDTPRTQRTMSIDGTLTTQVGSFVTGMHLWSTRRQPPSISASTTHLPLDDECDRLSLATTRSMPASPALTAQRLRDRPHRPHQQQQHGDATQSRRPYHPSRADEDVVLTESWQQLKLQLHLHSSSSATDLALPRQHHNDKHRPLRHKRSTSTSTCASSCISPSKSSFDQPLTDKTTKDAPNACEPAVRSS</sequence>
<dbReference type="EMBL" id="KZ989239">
    <property type="protein sequence ID" value="RKP27268.1"/>
    <property type="molecule type" value="Genomic_DNA"/>
</dbReference>
<evidence type="ECO:0000313" key="3">
    <source>
        <dbReference type="Proteomes" id="UP000278143"/>
    </source>
</evidence>
<feature type="compositionally biased region" description="Basic residues" evidence="1">
    <location>
        <begin position="111"/>
        <end position="120"/>
    </location>
</feature>
<protein>
    <submittedName>
        <fullName evidence="2">Uncharacterized protein</fullName>
    </submittedName>
</protein>
<name>A0A4P9Z4C4_9FUNG</name>
<feature type="compositionally biased region" description="Low complexity" evidence="1">
    <location>
        <begin position="460"/>
        <end position="476"/>
    </location>
</feature>
<feature type="region of interest" description="Disordered" evidence="1">
    <location>
        <begin position="288"/>
        <end position="324"/>
    </location>
</feature>
<dbReference type="AlphaFoldDB" id="A0A4P9Z4C4"/>
<accession>A0A4P9Z4C4</accession>
<feature type="region of interest" description="Disordered" evidence="1">
    <location>
        <begin position="384"/>
        <end position="415"/>
    </location>
</feature>
<gene>
    <name evidence="2" type="ORF">SYNPS1DRAFT_27074</name>
</gene>
<feature type="region of interest" description="Disordered" evidence="1">
    <location>
        <begin position="111"/>
        <end position="160"/>
    </location>
</feature>
<evidence type="ECO:0000313" key="2">
    <source>
        <dbReference type="EMBL" id="RKP27268.1"/>
    </source>
</evidence>
<feature type="region of interest" description="Disordered" evidence="1">
    <location>
        <begin position="436"/>
        <end position="500"/>
    </location>
</feature>
<reference evidence="3" key="1">
    <citation type="journal article" date="2018" name="Nat. Microbiol.">
        <title>Leveraging single-cell genomics to expand the fungal tree of life.</title>
        <authorList>
            <person name="Ahrendt S.R."/>
            <person name="Quandt C.A."/>
            <person name="Ciobanu D."/>
            <person name="Clum A."/>
            <person name="Salamov A."/>
            <person name="Andreopoulos B."/>
            <person name="Cheng J.F."/>
            <person name="Woyke T."/>
            <person name="Pelin A."/>
            <person name="Henrissat B."/>
            <person name="Reynolds N.K."/>
            <person name="Benny G.L."/>
            <person name="Smith M.E."/>
            <person name="James T.Y."/>
            <person name="Grigoriev I.V."/>
        </authorList>
    </citation>
    <scope>NUCLEOTIDE SEQUENCE [LARGE SCALE GENOMIC DNA]</scope>
    <source>
        <strain evidence="3">Benny S71-1</strain>
    </source>
</reference>
<feature type="region of interest" description="Disordered" evidence="1">
    <location>
        <begin position="1"/>
        <end position="40"/>
    </location>
</feature>
<feature type="compositionally biased region" description="Polar residues" evidence="1">
    <location>
        <begin position="144"/>
        <end position="156"/>
    </location>
</feature>
<evidence type="ECO:0000256" key="1">
    <source>
        <dbReference type="SAM" id="MobiDB-lite"/>
    </source>
</evidence>
<dbReference type="Proteomes" id="UP000278143">
    <property type="component" value="Unassembled WGS sequence"/>
</dbReference>
<feature type="compositionally biased region" description="Polar residues" evidence="1">
    <location>
        <begin position="11"/>
        <end position="23"/>
    </location>
</feature>
<dbReference type="OrthoDB" id="10580837at2759"/>
<proteinExistence type="predicted"/>
<feature type="compositionally biased region" description="Polar residues" evidence="1">
    <location>
        <begin position="177"/>
        <end position="189"/>
    </location>
</feature>
<feature type="region of interest" description="Disordered" evidence="1">
    <location>
        <begin position="172"/>
        <end position="202"/>
    </location>
</feature>
<keyword evidence="3" id="KW-1185">Reference proteome</keyword>
<organism evidence="2 3">
    <name type="scientific">Syncephalis pseudoplumigaleata</name>
    <dbReference type="NCBI Taxonomy" id="1712513"/>
    <lineage>
        <taxon>Eukaryota</taxon>
        <taxon>Fungi</taxon>
        <taxon>Fungi incertae sedis</taxon>
        <taxon>Zoopagomycota</taxon>
        <taxon>Zoopagomycotina</taxon>
        <taxon>Zoopagomycetes</taxon>
        <taxon>Zoopagales</taxon>
        <taxon>Piptocephalidaceae</taxon>
        <taxon>Syncephalis</taxon>
    </lineage>
</organism>
<feature type="compositionally biased region" description="Low complexity" evidence="1">
    <location>
        <begin position="288"/>
        <end position="308"/>
    </location>
</feature>